<evidence type="ECO:0000313" key="2">
    <source>
        <dbReference type="EMBL" id="SHJ26053.1"/>
    </source>
</evidence>
<feature type="compositionally biased region" description="Basic and acidic residues" evidence="1">
    <location>
        <begin position="92"/>
        <end position="102"/>
    </location>
</feature>
<organism evidence="2 3">
    <name type="scientific">Bradyrhizobium lablabi</name>
    <dbReference type="NCBI Taxonomy" id="722472"/>
    <lineage>
        <taxon>Bacteria</taxon>
        <taxon>Pseudomonadati</taxon>
        <taxon>Pseudomonadota</taxon>
        <taxon>Alphaproteobacteria</taxon>
        <taxon>Hyphomicrobiales</taxon>
        <taxon>Nitrobacteraceae</taxon>
        <taxon>Bradyrhizobium</taxon>
    </lineage>
</organism>
<accession>A0A1M6HV25</accession>
<reference evidence="2 3" key="1">
    <citation type="submission" date="2016-11" db="EMBL/GenBank/DDBJ databases">
        <authorList>
            <person name="Jaros S."/>
            <person name="Januszkiewicz K."/>
            <person name="Wedrychowicz H."/>
        </authorList>
    </citation>
    <scope>NUCLEOTIDE SEQUENCE [LARGE SCALE GENOMIC DNA]</scope>
    <source>
        <strain evidence="2 3">GAS499</strain>
    </source>
</reference>
<evidence type="ECO:0008006" key="4">
    <source>
        <dbReference type="Google" id="ProtNLM"/>
    </source>
</evidence>
<name>A0A1M6HV25_9BRAD</name>
<dbReference type="EMBL" id="LT670844">
    <property type="protein sequence ID" value="SHJ26053.1"/>
    <property type="molecule type" value="Genomic_DNA"/>
</dbReference>
<dbReference type="OrthoDB" id="7916728at2"/>
<evidence type="ECO:0000256" key="1">
    <source>
        <dbReference type="SAM" id="MobiDB-lite"/>
    </source>
</evidence>
<protein>
    <recommendedName>
        <fullName evidence="4">Ribbon-helix-helix protein CopG domain-containing protein</fullName>
    </recommendedName>
</protein>
<feature type="region of interest" description="Disordered" evidence="1">
    <location>
        <begin position="1"/>
        <end position="22"/>
    </location>
</feature>
<dbReference type="AlphaFoldDB" id="A0A1M6HV25"/>
<feature type="compositionally biased region" description="Basic and acidic residues" evidence="1">
    <location>
        <begin position="112"/>
        <end position="127"/>
    </location>
</feature>
<sequence length="127" mass="14162">MAKSNKVVPQNRRGRPATGRDPVTAIRLSIELRENVDAWAAKQPEAPSRSEAIRRLVELGLQVKMPARPVSNPGRKLRAQELATKAIEKMIDPAAPPEERAQRRSRLTKGPTEFREARVDLPKAKGK</sequence>
<proteinExistence type="predicted"/>
<evidence type="ECO:0000313" key="3">
    <source>
        <dbReference type="Proteomes" id="UP000189935"/>
    </source>
</evidence>
<dbReference type="Proteomes" id="UP000189935">
    <property type="component" value="Chromosome I"/>
</dbReference>
<gene>
    <name evidence="2" type="ORF">SAMN05444159_0118</name>
</gene>
<feature type="region of interest" description="Disordered" evidence="1">
    <location>
        <begin position="92"/>
        <end position="127"/>
    </location>
</feature>